<protein>
    <submittedName>
        <fullName evidence="1">Uncharacterized protein</fullName>
    </submittedName>
</protein>
<name>A0AA37V052_9BACT</name>
<gene>
    <name evidence="1" type="ORF">rosag_02680</name>
</gene>
<sequence>MSDTEAFTVAVERLHDALRGQSAFDGEARRRAIEEFVTVGRTLGRSDPLIRSLVGYAFDQAAGPMVSLRADALADVDALLGSGPAATP</sequence>
<proteinExistence type="predicted"/>
<dbReference type="EMBL" id="BRXS01000001">
    <property type="protein sequence ID" value="GLC23755.1"/>
    <property type="molecule type" value="Genomic_DNA"/>
</dbReference>
<comment type="caution">
    <text evidence="1">The sequence shown here is derived from an EMBL/GenBank/DDBJ whole genome shotgun (WGS) entry which is preliminary data.</text>
</comment>
<organism evidence="1 2">
    <name type="scientific">Roseisolibacter agri</name>
    <dbReference type="NCBI Taxonomy" id="2014610"/>
    <lineage>
        <taxon>Bacteria</taxon>
        <taxon>Pseudomonadati</taxon>
        <taxon>Gemmatimonadota</taxon>
        <taxon>Gemmatimonadia</taxon>
        <taxon>Gemmatimonadales</taxon>
        <taxon>Gemmatimonadaceae</taxon>
        <taxon>Roseisolibacter</taxon>
    </lineage>
</organism>
<accession>A0AA37V052</accession>
<evidence type="ECO:0000313" key="1">
    <source>
        <dbReference type="EMBL" id="GLC23755.1"/>
    </source>
</evidence>
<dbReference type="RefSeq" id="WP_284348201.1">
    <property type="nucleotide sequence ID" value="NZ_BRXS01000001.1"/>
</dbReference>
<dbReference type="Proteomes" id="UP001161325">
    <property type="component" value="Unassembled WGS sequence"/>
</dbReference>
<dbReference type="AlphaFoldDB" id="A0AA37V052"/>
<keyword evidence="2" id="KW-1185">Reference proteome</keyword>
<evidence type="ECO:0000313" key="2">
    <source>
        <dbReference type="Proteomes" id="UP001161325"/>
    </source>
</evidence>
<reference evidence="1" key="1">
    <citation type="submission" date="2022-08" db="EMBL/GenBank/DDBJ databases">
        <title>Draft genome sequencing of Roseisolibacter agri AW1220.</title>
        <authorList>
            <person name="Tobiishi Y."/>
            <person name="Tonouchi A."/>
        </authorList>
    </citation>
    <scope>NUCLEOTIDE SEQUENCE</scope>
    <source>
        <strain evidence="1">AW1220</strain>
    </source>
</reference>